<keyword evidence="7" id="KW-0067">ATP-binding</keyword>
<evidence type="ECO:0000256" key="13">
    <source>
        <dbReference type="SAM" id="Coils"/>
    </source>
</evidence>
<keyword evidence="14" id="KW-0472">Membrane</keyword>
<dbReference type="EC" id="2.7.13.3" evidence="2"/>
<dbReference type="InterPro" id="IPR003594">
    <property type="entry name" value="HATPase_dom"/>
</dbReference>
<dbReference type="SMART" id="SM00388">
    <property type="entry name" value="HisKA"/>
    <property type="match status" value="1"/>
</dbReference>
<dbReference type="FunFam" id="1.10.287.130:FF:000034">
    <property type="entry name" value="Two-component system sensor histidine kinase/response regulator"/>
    <property type="match status" value="1"/>
</dbReference>
<dbReference type="PROSITE" id="PS01124">
    <property type="entry name" value="HTH_ARAC_FAMILY_2"/>
    <property type="match status" value="1"/>
</dbReference>
<keyword evidence="10" id="KW-0238">DNA-binding</keyword>
<dbReference type="SUPFAM" id="SSF52172">
    <property type="entry name" value="CheY-like"/>
    <property type="match status" value="1"/>
</dbReference>
<dbReference type="RefSeq" id="WP_055270233.1">
    <property type="nucleotide sequence ID" value="NZ_CABMFH010000007.1"/>
</dbReference>
<reference evidence="20" key="2">
    <citation type="submission" date="2022-08" db="EMBL/GenBank/DDBJ databases">
        <title>Genome Sequencing of Bacteroides fragilis Group Isolates with Nanopore Technology.</title>
        <authorList>
            <person name="Tisza M.J."/>
            <person name="Smith D."/>
            <person name="Dekker J.P."/>
        </authorList>
    </citation>
    <scope>NUCLEOTIDE SEQUENCE</scope>
    <source>
        <strain evidence="20">BFG-527</strain>
    </source>
</reference>
<feature type="chain" id="PRO_5041075573" description="histidine kinase" evidence="15">
    <location>
        <begin position="21"/>
        <end position="914"/>
    </location>
</feature>
<dbReference type="Gene3D" id="1.10.287.130">
    <property type="match status" value="1"/>
</dbReference>
<dbReference type="GeneID" id="69591546"/>
<dbReference type="EMBL" id="CZAE01000016">
    <property type="protein sequence ID" value="CUP73247.1"/>
    <property type="molecule type" value="Genomic_DNA"/>
</dbReference>
<keyword evidence="11" id="KW-0804">Transcription</keyword>
<dbReference type="SUPFAM" id="SSF55874">
    <property type="entry name" value="ATPase domain of HSP90 chaperone/DNA topoisomerase II/histidine kinase"/>
    <property type="match status" value="1"/>
</dbReference>
<evidence type="ECO:0000256" key="3">
    <source>
        <dbReference type="ARBA" id="ARBA00022553"/>
    </source>
</evidence>
<dbReference type="Gene3D" id="3.40.50.2300">
    <property type="match status" value="3"/>
</dbReference>
<dbReference type="PROSITE" id="PS50109">
    <property type="entry name" value="HIS_KIN"/>
    <property type="match status" value="1"/>
</dbReference>
<evidence type="ECO:0000256" key="4">
    <source>
        <dbReference type="ARBA" id="ARBA00022679"/>
    </source>
</evidence>
<evidence type="ECO:0000256" key="7">
    <source>
        <dbReference type="ARBA" id="ARBA00022840"/>
    </source>
</evidence>
<feature type="modified residue" description="4-aspartylphosphate" evidence="12">
    <location>
        <position position="716"/>
    </location>
</feature>
<keyword evidence="3 12" id="KW-0597">Phosphoprotein</keyword>
<proteinExistence type="predicted"/>
<feature type="domain" description="Histidine kinase" evidence="17">
    <location>
        <begin position="410"/>
        <end position="628"/>
    </location>
</feature>
<feature type="domain" description="HTH araC/xylS-type" evidence="16">
    <location>
        <begin position="813"/>
        <end position="912"/>
    </location>
</feature>
<dbReference type="InterPro" id="IPR025997">
    <property type="entry name" value="SBP_2_dom"/>
</dbReference>
<dbReference type="InterPro" id="IPR005467">
    <property type="entry name" value="His_kinase_dom"/>
</dbReference>
<dbReference type="FunFam" id="3.40.50.2300:FF:000138">
    <property type="entry name" value="Two-component system sensor histidine kinase/response regulator"/>
    <property type="match status" value="1"/>
</dbReference>
<dbReference type="Gene3D" id="6.10.250.850">
    <property type="match status" value="1"/>
</dbReference>
<dbReference type="PRINTS" id="PR00344">
    <property type="entry name" value="BCTRLSENSOR"/>
</dbReference>
<reference evidence="19 21" key="1">
    <citation type="submission" date="2015-09" db="EMBL/GenBank/DDBJ databases">
        <authorList>
            <consortium name="Pathogen Informatics"/>
        </authorList>
    </citation>
    <scope>NUCLEOTIDE SEQUENCE [LARGE SCALE GENOMIC DNA]</scope>
    <source>
        <strain evidence="19 21">2789STDY5834846</strain>
    </source>
</reference>
<evidence type="ECO:0000259" key="17">
    <source>
        <dbReference type="PROSITE" id="PS50109"/>
    </source>
</evidence>
<dbReference type="PANTHER" id="PTHR43547">
    <property type="entry name" value="TWO-COMPONENT HISTIDINE KINASE"/>
    <property type="match status" value="1"/>
</dbReference>
<dbReference type="Pfam" id="PF02518">
    <property type="entry name" value="HATPase_c"/>
    <property type="match status" value="1"/>
</dbReference>
<dbReference type="InterPro" id="IPR028082">
    <property type="entry name" value="Peripla_BP_I"/>
</dbReference>
<dbReference type="AlphaFoldDB" id="A0A3E5GFC9"/>
<dbReference type="Gene3D" id="1.10.10.60">
    <property type="entry name" value="Homeodomain-like"/>
    <property type="match status" value="1"/>
</dbReference>
<dbReference type="SMART" id="SM00342">
    <property type="entry name" value="HTH_ARAC"/>
    <property type="match status" value="1"/>
</dbReference>
<dbReference type="GO" id="GO:0000155">
    <property type="term" value="F:phosphorelay sensor kinase activity"/>
    <property type="evidence" value="ECO:0007669"/>
    <property type="project" value="InterPro"/>
</dbReference>
<feature type="signal peptide" evidence="15">
    <location>
        <begin position="1"/>
        <end position="20"/>
    </location>
</feature>
<dbReference type="InterPro" id="IPR003661">
    <property type="entry name" value="HisK_dim/P_dom"/>
</dbReference>
<evidence type="ECO:0000256" key="2">
    <source>
        <dbReference type="ARBA" id="ARBA00012438"/>
    </source>
</evidence>
<dbReference type="PANTHER" id="PTHR43547:SF2">
    <property type="entry name" value="HYBRID SIGNAL TRANSDUCTION HISTIDINE KINASE C"/>
    <property type="match status" value="1"/>
</dbReference>
<dbReference type="FunFam" id="1.10.10.60:FF:000284">
    <property type="entry name" value="Two-component system sensor histidine kinase/response regulator"/>
    <property type="match status" value="1"/>
</dbReference>
<sequence length="914" mass="103144">MKYSKWIPLLFCLVWLTACRQDAPHFRIGVAQCSDDSWRHKMNDEILREAMFYEGVSVEIRSAGDDNSKQAEDVHYFMDEGVDLLIISANEAAPMTPIVEEAYQRGIPVILVDRKILSDKYTAYIGADNYEIGRSVGNYIASRLEGKGNVVELTGLSGSTPAMERHQGFMAAISKFPDIKLIDKADAAWERGPAEIEMDSMLRHHPKIDAVYAHNDRIAPGAYQAAKKAGREKEMIFVGIDALPGKGNGLELVLDSVLDATFIYPTNGDKVMQLAMNILEKRPYPKETVMNTAVVDRTNAHVMQLQTTHISELDNKIETLNGRIGGYLSRVATQQVVMYGSLVILLLVAGLLLVVYKSLRSKNRLNKELFQQKQQLEEQRDKLEEQRDQLIQLSHQLEEATHAKLVFFTNISHDFRTPLTLVADPVEHLLADKTLSGDQHRMLMLIQRNVNILLRLVNQILDFRKYENGKMEFTPVSVDILSSFEGWNESFQAAARKKHIHFSFDSMPETDYHTLADMEKLERIYFNLLSNAFKFTPENGKIAVRLSSLNKEDKRWIRFTVANTGSMISAEHIRNVFDRFYKIDMHHAGSGIGLALVKAFVEMHGGTIAVESDEKLGTIFTVELPVQSCETVATEPDDILVSPDSRTTDILLTEEEELVKGYDSSKPSVLVIDDNEDIRSYVHTLLHTDYTVIEAADGSEGIRKAMKYVPDLIISDVMMPGIDGIECCRRLKSELQTCHIPVILLTACSLDEQRIQGYDGGADSYISKPFSSQLLMARVRNLIDSHRRLKQFFGDGQTLAKEDVCDMDKDFVERFKSLIEEKMGDSGLNVEDLGKEMGLSRVQLYRKIKSLTNYSPNELLRIARLKKAASLLASSDMTVAEIGYEVGFSSPSYFTKCYKEQFGESPTDFLKRKG</sequence>
<comment type="catalytic activity">
    <reaction evidence="1">
        <text>ATP + protein L-histidine = ADP + protein N-phospho-L-histidine.</text>
        <dbReference type="EC" id="2.7.13.3"/>
    </reaction>
</comment>
<dbReference type="Gene3D" id="3.30.565.10">
    <property type="entry name" value="Histidine kinase-like ATPase, C-terminal domain"/>
    <property type="match status" value="1"/>
</dbReference>
<feature type="transmembrane region" description="Helical" evidence="14">
    <location>
        <begin position="336"/>
        <end position="356"/>
    </location>
</feature>
<evidence type="ECO:0000256" key="10">
    <source>
        <dbReference type="ARBA" id="ARBA00023125"/>
    </source>
</evidence>
<evidence type="ECO:0000256" key="14">
    <source>
        <dbReference type="SAM" id="Phobius"/>
    </source>
</evidence>
<dbReference type="PROSITE" id="PS00041">
    <property type="entry name" value="HTH_ARAC_FAMILY_1"/>
    <property type="match status" value="1"/>
</dbReference>
<keyword evidence="14" id="KW-0812">Transmembrane</keyword>
<dbReference type="Proteomes" id="UP001060104">
    <property type="component" value="Chromosome"/>
</dbReference>
<gene>
    <name evidence="19" type="primary">evgS_10</name>
    <name evidence="19" type="ORF">ERS852461_03259</name>
    <name evidence="20" type="ORF">NXY30_25665</name>
</gene>
<dbReference type="InterPro" id="IPR004358">
    <property type="entry name" value="Sig_transdc_His_kin-like_C"/>
</dbReference>
<evidence type="ECO:0000256" key="1">
    <source>
        <dbReference type="ARBA" id="ARBA00000085"/>
    </source>
</evidence>
<evidence type="ECO:0000256" key="15">
    <source>
        <dbReference type="SAM" id="SignalP"/>
    </source>
</evidence>
<dbReference type="CDD" id="cd00082">
    <property type="entry name" value="HisKA"/>
    <property type="match status" value="1"/>
</dbReference>
<dbReference type="SMART" id="SM00448">
    <property type="entry name" value="REC"/>
    <property type="match status" value="1"/>
</dbReference>
<keyword evidence="14" id="KW-1133">Transmembrane helix</keyword>
<name>A0A3E5GFC9_9BACE</name>
<dbReference type="FunFam" id="3.30.565.10:FF:000037">
    <property type="entry name" value="Hybrid sensor histidine kinase/response regulator"/>
    <property type="match status" value="1"/>
</dbReference>
<keyword evidence="15" id="KW-0732">Signal</keyword>
<keyword evidence="6 19" id="KW-0418">Kinase</keyword>
<dbReference type="Pfam" id="PF00512">
    <property type="entry name" value="HisKA"/>
    <property type="match status" value="1"/>
</dbReference>
<keyword evidence="9" id="KW-0805">Transcription regulation</keyword>
<feature type="coiled-coil region" evidence="13">
    <location>
        <begin position="359"/>
        <end position="403"/>
    </location>
</feature>
<dbReference type="InterPro" id="IPR018062">
    <property type="entry name" value="HTH_AraC-typ_CS"/>
</dbReference>
<evidence type="ECO:0000256" key="12">
    <source>
        <dbReference type="PROSITE-ProRule" id="PRU00169"/>
    </source>
</evidence>
<evidence type="ECO:0000313" key="21">
    <source>
        <dbReference type="Proteomes" id="UP000095606"/>
    </source>
</evidence>
<dbReference type="SMART" id="SM00387">
    <property type="entry name" value="HATPase_c"/>
    <property type="match status" value="1"/>
</dbReference>
<dbReference type="Pfam" id="PF12833">
    <property type="entry name" value="HTH_18"/>
    <property type="match status" value="1"/>
</dbReference>
<evidence type="ECO:0000259" key="16">
    <source>
        <dbReference type="PROSITE" id="PS01124"/>
    </source>
</evidence>
<dbReference type="GO" id="GO:0043565">
    <property type="term" value="F:sequence-specific DNA binding"/>
    <property type="evidence" value="ECO:0007669"/>
    <property type="project" value="InterPro"/>
</dbReference>
<evidence type="ECO:0000313" key="22">
    <source>
        <dbReference type="Proteomes" id="UP001060104"/>
    </source>
</evidence>
<dbReference type="SUPFAM" id="SSF53822">
    <property type="entry name" value="Periplasmic binding protein-like I"/>
    <property type="match status" value="1"/>
</dbReference>
<dbReference type="SUPFAM" id="SSF46689">
    <property type="entry name" value="Homeodomain-like"/>
    <property type="match status" value="1"/>
</dbReference>
<evidence type="ECO:0000313" key="19">
    <source>
        <dbReference type="EMBL" id="CUP73247.1"/>
    </source>
</evidence>
<organism evidence="19 21">
    <name type="scientific">Bacteroides faecis</name>
    <dbReference type="NCBI Taxonomy" id="674529"/>
    <lineage>
        <taxon>Bacteria</taxon>
        <taxon>Pseudomonadati</taxon>
        <taxon>Bacteroidota</taxon>
        <taxon>Bacteroidia</taxon>
        <taxon>Bacteroidales</taxon>
        <taxon>Bacteroidaceae</taxon>
        <taxon>Bacteroides</taxon>
    </lineage>
</organism>
<dbReference type="EMBL" id="CP103141">
    <property type="protein sequence ID" value="UVQ74309.1"/>
    <property type="molecule type" value="Genomic_DNA"/>
</dbReference>
<keyword evidence="13" id="KW-0175">Coiled coil</keyword>
<evidence type="ECO:0000256" key="6">
    <source>
        <dbReference type="ARBA" id="ARBA00022777"/>
    </source>
</evidence>
<evidence type="ECO:0000256" key="5">
    <source>
        <dbReference type="ARBA" id="ARBA00022741"/>
    </source>
</evidence>
<keyword evidence="22" id="KW-1185">Reference proteome</keyword>
<dbReference type="Pfam" id="PF00072">
    <property type="entry name" value="Response_reg"/>
    <property type="match status" value="1"/>
</dbReference>
<dbReference type="CDD" id="cd06308">
    <property type="entry name" value="PBP1_sensor_kinase-like"/>
    <property type="match status" value="1"/>
</dbReference>
<evidence type="ECO:0000256" key="8">
    <source>
        <dbReference type="ARBA" id="ARBA00023012"/>
    </source>
</evidence>
<keyword evidence="8" id="KW-0902">Two-component regulatory system</keyword>
<dbReference type="InterPro" id="IPR009057">
    <property type="entry name" value="Homeodomain-like_sf"/>
</dbReference>
<feature type="domain" description="Response regulatory" evidence="18">
    <location>
        <begin position="668"/>
        <end position="783"/>
    </location>
</feature>
<evidence type="ECO:0000259" key="18">
    <source>
        <dbReference type="PROSITE" id="PS50110"/>
    </source>
</evidence>
<dbReference type="InterPro" id="IPR001789">
    <property type="entry name" value="Sig_transdc_resp-reg_receiver"/>
</dbReference>
<keyword evidence="4 19" id="KW-0808">Transferase</keyword>
<dbReference type="Proteomes" id="UP000095606">
    <property type="component" value="Unassembled WGS sequence"/>
</dbReference>
<dbReference type="InterPro" id="IPR036097">
    <property type="entry name" value="HisK_dim/P_sf"/>
</dbReference>
<dbReference type="InterPro" id="IPR011006">
    <property type="entry name" value="CheY-like_superfamily"/>
</dbReference>
<dbReference type="Pfam" id="PF13407">
    <property type="entry name" value="Peripla_BP_4"/>
    <property type="match status" value="1"/>
</dbReference>
<evidence type="ECO:0000313" key="20">
    <source>
        <dbReference type="EMBL" id="UVQ74309.1"/>
    </source>
</evidence>
<keyword evidence="5" id="KW-0547">Nucleotide-binding</keyword>
<dbReference type="GO" id="GO:0005524">
    <property type="term" value="F:ATP binding"/>
    <property type="evidence" value="ECO:0007669"/>
    <property type="project" value="UniProtKB-KW"/>
</dbReference>
<dbReference type="InterPro" id="IPR036890">
    <property type="entry name" value="HATPase_C_sf"/>
</dbReference>
<dbReference type="GO" id="GO:0003700">
    <property type="term" value="F:DNA-binding transcription factor activity"/>
    <property type="evidence" value="ECO:0007669"/>
    <property type="project" value="InterPro"/>
</dbReference>
<dbReference type="PROSITE" id="PS51257">
    <property type="entry name" value="PROKAR_LIPOPROTEIN"/>
    <property type="match status" value="1"/>
</dbReference>
<dbReference type="InterPro" id="IPR018060">
    <property type="entry name" value="HTH_AraC"/>
</dbReference>
<protein>
    <recommendedName>
        <fullName evidence="2">histidine kinase</fullName>
        <ecNumber evidence="2">2.7.13.3</ecNumber>
    </recommendedName>
</protein>
<accession>A0A3E5GFC9</accession>
<dbReference type="PROSITE" id="PS50110">
    <property type="entry name" value="RESPONSE_REGULATORY"/>
    <property type="match status" value="1"/>
</dbReference>
<evidence type="ECO:0000256" key="9">
    <source>
        <dbReference type="ARBA" id="ARBA00023015"/>
    </source>
</evidence>
<dbReference type="SUPFAM" id="SSF47384">
    <property type="entry name" value="Homodimeric domain of signal transducing histidine kinase"/>
    <property type="match status" value="1"/>
</dbReference>
<evidence type="ECO:0000256" key="11">
    <source>
        <dbReference type="ARBA" id="ARBA00023163"/>
    </source>
</evidence>
<accession>A0A174QNJ6</accession>